<dbReference type="InterPro" id="IPR025455">
    <property type="entry name" value="DUF4276"/>
</dbReference>
<dbReference type="Pfam" id="PF14103">
    <property type="entry name" value="DUF4276"/>
    <property type="match status" value="1"/>
</dbReference>
<name>A0A2W4QRT4_9GAMM</name>
<organism evidence="1 2">
    <name type="scientific">Candidatus Methylumidiphilus alinenensis</name>
    <dbReference type="NCBI Taxonomy" id="2202197"/>
    <lineage>
        <taxon>Bacteria</taxon>
        <taxon>Pseudomonadati</taxon>
        <taxon>Pseudomonadota</taxon>
        <taxon>Gammaproteobacteria</taxon>
        <taxon>Methylococcales</taxon>
        <taxon>Candidatus Methylumidiphilus</taxon>
    </lineage>
</organism>
<reference evidence="1 2" key="1">
    <citation type="journal article" date="2018" name="Aquat. Microb. Ecol.">
        <title>Gammaproteobacterial methanotrophs dominate.</title>
        <authorList>
            <person name="Rissanen A.J."/>
            <person name="Saarenheimo J."/>
            <person name="Tiirola M."/>
            <person name="Peura S."/>
            <person name="Aalto S.L."/>
            <person name="Karvinen A."/>
            <person name="Nykanen H."/>
        </authorList>
    </citation>
    <scope>NUCLEOTIDE SEQUENCE [LARGE SCALE GENOMIC DNA]</scope>
    <source>
        <strain evidence="1">AMbin10</strain>
    </source>
</reference>
<gene>
    <name evidence="1" type="ORF">DM484_20660</name>
</gene>
<protein>
    <recommendedName>
        <fullName evidence="3">DUF4276 domain-containing protein</fullName>
    </recommendedName>
</protein>
<dbReference type="Proteomes" id="UP000249396">
    <property type="component" value="Unassembled WGS sequence"/>
</dbReference>
<comment type="caution">
    <text evidence="1">The sequence shown here is derived from an EMBL/GenBank/DDBJ whole genome shotgun (WGS) entry which is preliminary data.</text>
</comment>
<evidence type="ECO:0000313" key="1">
    <source>
        <dbReference type="EMBL" id="PZN74652.1"/>
    </source>
</evidence>
<evidence type="ECO:0000313" key="2">
    <source>
        <dbReference type="Proteomes" id="UP000249396"/>
    </source>
</evidence>
<sequence>MVEVIVIAEGQTEEQFIKRLIAPALRYLRIYIKPQLLNTSKDSKGGAISFDRLKFNARNTLRNKPEVFLSTFLDLYGLATDFPKFEEAKQIMDIYARTACLEEYLHGALIDQIGCQSDRFLPHIQPYEYEGLLFSDVEAMIGVEPSWIKSLSVLNKVRSEFETPEHTAFSTSKSYLVVGMIAQVIRLT</sequence>
<dbReference type="EMBL" id="QJPH01000416">
    <property type="protein sequence ID" value="PZN74652.1"/>
    <property type="molecule type" value="Genomic_DNA"/>
</dbReference>
<evidence type="ECO:0008006" key="3">
    <source>
        <dbReference type="Google" id="ProtNLM"/>
    </source>
</evidence>
<accession>A0A2W4QRT4</accession>
<dbReference type="AlphaFoldDB" id="A0A2W4QRT4"/>
<proteinExistence type="predicted"/>